<feature type="compositionally biased region" description="Basic and acidic residues" evidence="1">
    <location>
        <begin position="1"/>
        <end position="11"/>
    </location>
</feature>
<proteinExistence type="predicted"/>
<name>A0A511W1W8_9BACI</name>
<evidence type="ECO:0008006" key="4">
    <source>
        <dbReference type="Google" id="ProtNLM"/>
    </source>
</evidence>
<dbReference type="Proteomes" id="UP000321440">
    <property type="component" value="Unassembled WGS sequence"/>
</dbReference>
<dbReference type="Pfam" id="PF14181">
    <property type="entry name" value="YqfQ"/>
    <property type="match status" value="1"/>
</dbReference>
<dbReference type="RefSeq" id="WP_146814755.1">
    <property type="nucleotide sequence ID" value="NZ_BJYA01000003.1"/>
</dbReference>
<dbReference type="OrthoDB" id="2860117at2"/>
<sequence length="167" mass="19326">MYPVRQHHDYRSQQAPQHGFHQPTRHQGFQRPNIVQQLLTKLKGPGGKAPIHTPHAPFQMTASKYHNFHDTLNHIQKGLGMVQQVLPLWKQYGPLIKNAPMFIDMVKLMMEEDEGKEQTADDHKLDEDQIMKMLDEEDVAVQSKEEVKIPSKSKHQPKGLPQPKLYI</sequence>
<dbReference type="EMBL" id="BJYA01000003">
    <property type="protein sequence ID" value="GEN45100.1"/>
    <property type="molecule type" value="Genomic_DNA"/>
</dbReference>
<dbReference type="InterPro" id="IPR025571">
    <property type="entry name" value="YqfQ"/>
</dbReference>
<dbReference type="AlphaFoldDB" id="A0A511W1W8"/>
<reference evidence="2 3" key="1">
    <citation type="submission" date="2019-07" db="EMBL/GenBank/DDBJ databases">
        <title>Whole genome shotgun sequence of Alkalibacillus haloalkaliphilus NBRC 103110.</title>
        <authorList>
            <person name="Hosoyama A."/>
            <person name="Uohara A."/>
            <person name="Ohji S."/>
            <person name="Ichikawa N."/>
        </authorList>
    </citation>
    <scope>NUCLEOTIDE SEQUENCE [LARGE SCALE GENOMIC DNA]</scope>
    <source>
        <strain evidence="2 3">NBRC 103110</strain>
    </source>
</reference>
<keyword evidence="3" id="KW-1185">Reference proteome</keyword>
<comment type="caution">
    <text evidence="2">The sequence shown here is derived from an EMBL/GenBank/DDBJ whole genome shotgun (WGS) entry which is preliminary data.</text>
</comment>
<accession>A0A511W1W8</accession>
<feature type="region of interest" description="Disordered" evidence="1">
    <location>
        <begin position="141"/>
        <end position="167"/>
    </location>
</feature>
<gene>
    <name evidence="2" type="ORF">AHA02nite_08760</name>
</gene>
<protein>
    <recommendedName>
        <fullName evidence="4">YqfQ-like protein</fullName>
    </recommendedName>
</protein>
<organism evidence="2 3">
    <name type="scientific">Alkalibacillus haloalkaliphilus</name>
    <dbReference type="NCBI Taxonomy" id="94136"/>
    <lineage>
        <taxon>Bacteria</taxon>
        <taxon>Bacillati</taxon>
        <taxon>Bacillota</taxon>
        <taxon>Bacilli</taxon>
        <taxon>Bacillales</taxon>
        <taxon>Bacillaceae</taxon>
        <taxon>Alkalibacillus</taxon>
    </lineage>
</organism>
<evidence type="ECO:0000256" key="1">
    <source>
        <dbReference type="SAM" id="MobiDB-lite"/>
    </source>
</evidence>
<evidence type="ECO:0000313" key="3">
    <source>
        <dbReference type="Proteomes" id="UP000321440"/>
    </source>
</evidence>
<evidence type="ECO:0000313" key="2">
    <source>
        <dbReference type="EMBL" id="GEN45100.1"/>
    </source>
</evidence>
<feature type="region of interest" description="Disordered" evidence="1">
    <location>
        <begin position="1"/>
        <end position="28"/>
    </location>
</feature>